<dbReference type="KEGG" id="cchl:FPL14_01570"/>
<dbReference type="Pfam" id="PF00583">
    <property type="entry name" value="Acetyltransf_1"/>
    <property type="match status" value="1"/>
</dbReference>
<dbReference type="Gene3D" id="3.40.630.30">
    <property type="match status" value="1"/>
</dbReference>
<dbReference type="InterPro" id="IPR016181">
    <property type="entry name" value="Acyl_CoA_acyltransferase"/>
</dbReference>
<keyword evidence="2" id="KW-0808">Transferase</keyword>
<dbReference type="CDD" id="cd04301">
    <property type="entry name" value="NAT_SF"/>
    <property type="match status" value="1"/>
</dbReference>
<dbReference type="SUPFAM" id="SSF55729">
    <property type="entry name" value="Acyl-CoA N-acyltransferases (Nat)"/>
    <property type="match status" value="1"/>
</dbReference>
<dbReference type="AlphaFoldDB" id="A0A7G5C6K3"/>
<evidence type="ECO:0000259" key="1">
    <source>
        <dbReference type="PROSITE" id="PS51186"/>
    </source>
</evidence>
<gene>
    <name evidence="2" type="ORF">FPL14_01570</name>
</gene>
<name>A0A7G5C6K3_9BACL</name>
<evidence type="ECO:0000313" key="3">
    <source>
        <dbReference type="Proteomes" id="UP000515679"/>
    </source>
</evidence>
<organism evidence="2 3">
    <name type="scientific">Cohnella cholangitidis</name>
    <dbReference type="NCBI Taxonomy" id="2598458"/>
    <lineage>
        <taxon>Bacteria</taxon>
        <taxon>Bacillati</taxon>
        <taxon>Bacillota</taxon>
        <taxon>Bacilli</taxon>
        <taxon>Bacillales</taxon>
        <taxon>Paenibacillaceae</taxon>
        <taxon>Cohnella</taxon>
    </lineage>
</organism>
<reference evidence="2 3" key="1">
    <citation type="submission" date="2019-07" db="EMBL/GenBank/DDBJ databases">
        <authorList>
            <person name="Kim J.K."/>
            <person name="Cheong H.-M."/>
            <person name="Choi Y."/>
            <person name="Hwang K.J."/>
            <person name="Lee S."/>
            <person name="Choi C."/>
        </authorList>
    </citation>
    <scope>NUCLEOTIDE SEQUENCE [LARGE SCALE GENOMIC DNA]</scope>
    <source>
        <strain evidence="2 3">KS 22</strain>
    </source>
</reference>
<proteinExistence type="predicted"/>
<dbReference type="Proteomes" id="UP000515679">
    <property type="component" value="Chromosome"/>
</dbReference>
<dbReference type="EMBL" id="CP041969">
    <property type="protein sequence ID" value="QMV44837.1"/>
    <property type="molecule type" value="Genomic_DNA"/>
</dbReference>
<dbReference type="InterPro" id="IPR000182">
    <property type="entry name" value="GNAT_dom"/>
</dbReference>
<dbReference type="GO" id="GO:0016747">
    <property type="term" value="F:acyltransferase activity, transferring groups other than amino-acyl groups"/>
    <property type="evidence" value="ECO:0007669"/>
    <property type="project" value="InterPro"/>
</dbReference>
<evidence type="ECO:0000313" key="2">
    <source>
        <dbReference type="EMBL" id="QMV44837.1"/>
    </source>
</evidence>
<sequence length="171" mass="19322">MTIRQETAKDYPFIHFLNFIAFGNREDETRLIERIRKFSCYVPDLALVAEEDGTIVGHMLMSKANVVADNQSQEVLVLAPIAVLPAKQKQGIGKLLINEGLKISKQLGFKAVFLIGHPTYYPQFGFQPARPFGIELTQFDVTDDVFMVCELEENALSTIKGELQYSKAFFE</sequence>
<dbReference type="PROSITE" id="PS51186">
    <property type="entry name" value="GNAT"/>
    <property type="match status" value="1"/>
</dbReference>
<keyword evidence="3" id="KW-1185">Reference proteome</keyword>
<accession>A0A7G5C6K3</accession>
<protein>
    <submittedName>
        <fullName evidence="2">N-acetyltransferase</fullName>
    </submittedName>
</protein>
<feature type="domain" description="N-acetyltransferase" evidence="1">
    <location>
        <begin position="1"/>
        <end position="152"/>
    </location>
</feature>